<keyword evidence="2" id="KW-1185">Reference proteome</keyword>
<dbReference type="Proteomes" id="UP000821845">
    <property type="component" value="Chromosome 1"/>
</dbReference>
<gene>
    <name evidence="1" type="ORF">HPB50_016258</name>
</gene>
<proteinExistence type="predicted"/>
<sequence length="3497" mass="382392">MRLNTLLFHAAAEPVYLASGSGRSLGRMPAPPADAPKGCGAGDLTLSGIWVRNAPADSSFLARILLYATLNPRSPWYGSQLALILNYNQNNFTRSLATTGLKDVPQSAYWIGLKSVDDLSTNTLESSSGYFIPKYVGHWALDQPRPKDGQCVQARLTERTQEWRLAPCEALLPFICQVPACPEGSFLCSNGKCLNKRWMCDGQDDCGDESDEMNCPKSCHFYMQSSGDSIQSPNYPNKYEPNLDCKWTLEGPLGTGIVLQFSEFETEANFDTVQVLSGGRTEESSVSLVTLSGKQDLNSKSFMTASNLMIIKFRTDASAEKRGFRASWKTEPVKCGGELMAQPSAQVLNSPMYPEPYPGGLECLWVITAPPSKIISLEIVDLDLEPDKDFILVRDGSLPSDPLLKTLTGPASENPQFLMSTRDRLYLYFRSSFGDSRRGFSIRFRSGCEVDITSTSGNVSSPAFGVDKYPPNQVCAYRITRPGGGPVSLKFEKFAVAPDDFVQIYDGSDTRNGIRLHPGQGYTGTNRPTLTLTASSGQMFVLFTSNPLNTAAGWQASFSADCPLLTVGEGALASSRETTFGAKVTYVCPAGQEFSNGMSKIVAECMPGGKWSIGSIPRCQERYCGAVPQIDSGFAVAATNVTYRGQATYQCYAGFAFTGGFPTQTIRCNEEGKWVNLPTCLASSCPPLPEVPHTVHTILNGGGKNYGTVVRFECEPGYIRTGYPVIVCKSDGQWSAAPPTCKRAQCLDLPDIKNGFVLDSRRTYYFEDEAKIQCHKGYRLEGSHVVTCGPNQTFDNLPTCRDINECASSSACDSASTICTNTAGGFFCKCKKGFEPNLDCRPVGDLGLSNGAIPDTSIKVSGTEGGYHKNNVRLDGPRGWCGNIPRSGENWVQVDLSAPTVVRGFRTQTVVRDDGSQAFPLSVRIQYTDDLTDIFRDFADPTGKALEFRLTPNGGSGLAVVNLPLPFEARYVRVLIVEYVGAPCMRLELMGCSRQDCLAKMCSPLEGPENGQLLSTKSIYHFGDTVHFQCNFGYVMLGSTTLTCTSGGNWNGTVPTCQIATCPLLDDDATQGLAVRSNAASEYLVFLKNVTVSCNEVGRPLRETATAGFRQCVYNPTDGKADYWLSGSPPECHRTDCGPPPDTIGATYGFHVDTKYRASFFFGCEDTFTLVGKSKLNDNVIRCQEDGTWDFGDLRCPVCEDPGRPPDGYQIATSFEQGSEVVFACNRPGYVPYTTDPITCVKSAECKVVKALGITSGAIPDSAINATSHRSNYEPKNIRLNSATGWCGQQEAFTYVTVDLRKIYHIKALLVKGVVTNDVVGRPTELRFFYKTRENENFVVYFPNFNLTSRDSKNYGELTVIPLPLSVRARYVILGIVSYNKNPCLKFELMGCEDTEEEVLLGYDNGYSFCVDREPPAFINCPSHPLVLERTPSGHVPVNFSVPHAVDNSGRIARFEVRPAGFKPPAVVFEDTVVEYTAYDFDGNVAVCTINITVPEMSYAQLDQVDSRTLFMQLTDAYVRSSSHLNIITVFIGQTDLNRDQGCLYVNVTVTGTDRFGNQAFCYFQVSVQATTCVAWSLAPPANGVVNCLPNEENTGYRCLATCNSGFKFTDGEQAKTYECANKEQWKPSSIIPDCVPEDTNQAAYDVIASVEYRAGGALSAVCLNHYVSYVSTYYSSLNRLLSERCSAINVQMDISFHNTSIRTRGENEITIGYTLRIVPVVRQRLLYDLCGSTLGLIFDLSVPSTSAVIEPILNISAQNVGGQCPTIQAIRSTVDRGFNCEAGEVLNQDVTGQVPRCLHCPAGTFASKDERCTFCSRGFYQDLTRQSSCKRCPVGTHTRDEGSKSLTECIPVCGFGTYSPTGLVPCLQCPSNTFAGTPPIDGFKECQRCPANTFTYTPGADSLTSCKPRCPPGTYSETGLEPCSPCPINFYQPQDGQTSCVKCAPNQKTARPGALSPEACSPVHCNPSICQNGGLCVAQNHEAVCYCPAGFTGQFCETDMNECDSTPCYNGGTCIDQPQGYRCKCPPGYSGLQCQEEQSDCLNNTCPERAMCQDLPGQGTVNCLCRSGYEGPTCNITVNPCTVGDSPCANGGLCVPLQQGRYKCQCPLGWSGPTCQINIDDCAENPCLLGANCTDLVNDFVCDCPAGFTGKRCHQKVELCNVDPCVHGTCIDRLFYSECICHPGWEGQTCERNIDDCRSNPCVNNGVCIDGINEFRCQCDTGYTGSRCQHTIDDCESSPCQNGGTCFDQIEGFICQCRPGYVGLQCEAEVDECISSPCYPTGTERCVDSDNAYKCICNPGYTGELCEVNINECESNPCLNDGKCTDAINGFKCFCPPGWTGERCEIDVGGCASDPCLNDARCIDLFEDYFCVCPSGTDGKRCQTSPQRCIGNPCTHGGTCRDYGSGLNCTCPQGYSGDGCQYEHKACSDVCRNGATCNEVAGTFQCICAQGFTGPHCESDVQDCTPSSCPPSATCIDLTSGFYCKCPFNLTGEDCRKPINIDYDLYINDESRSSSAALATPFELGSKSLTIAMWIQYNTPSSIGTFFTLYSVESPYLPIGKRKLVMADDTGVMVSLFPDLTSDIYIPYLDNVPVNDGQWHHIVIIWDGNHGTLTLITDTAVAGMVTGYIHQEQLPDFGWVSLAAPLNEENKATANSGFHGRISRVNIWDRPLDFTSEIPHQFRSCKNAPVLFDGLLLRWTGYDRVDGTVERQGPGKCGQRVCGVGFTGDECRVRHQDKTPPKTIYCPPDMWVVTPNSSVVLQWEEPQFSDDYGSIRIQERNAPFFFLPGQAFMKGTYDLSYVALDEAGNAAQCDFRIHVLSEFCPLPAPPLGGQRHCSDWGPGSRFKMCTISCEDGQEFSQRIPEFYVCGAEGFWRPTDSPGDQLVFPACSPKRPAQRIFRLAMNFPSSVVCSDSGKKILHSRILESLLQVNRNWRICVDPSPGSCSGIRVNVNCNKHTRLVRRQLDDSDVYSVDVSFPAHNDPVVNVNTQEKSTVKKIVENSVLQQGAFDVRDTLPNVTPDLTSLSMVTDYACPAGEVVVAPFCVKCSLGTYYNNATQSCRSCPVGFYQNDVGQLSCKPCPVIAGKQGVTSGPGARSAGQCKGMLQKFFKRCSTGKYFDESLGLCRSCGYGMYQPREGAFSCMSCGPGLTTRTNEAVSVQECREECAAGLQLSLTGQCDPCPKGSYRTRGMAACNPCPPGTTTPNFGSTSIDQCSLEVCRVGHYLNSSSEECVPCPRGTYQDEEQRDLECKSCPPDTTTDGIGSTSRSHCSDPCVVNGEKRDCQEHAFCVFLEERQDYDCQCMPRFRLNNDSGECVDVCEDYCENGGRCEISQETSEPRCACQGNFYGDRCEKKSEFVYIVGGIAGAVIFVILIILLIWMICVRTSWKNKPKKLPQPPPMDISSSQSNFYYGAPAPYAESIAPSHHSTYAHYYDDDDDGWEMPNFYNETYMKDGLHNGKSGTLGRSNASIYGTKEDLYDRLRRHQYQGSKKGNIF</sequence>
<evidence type="ECO:0000313" key="2">
    <source>
        <dbReference type="Proteomes" id="UP000821845"/>
    </source>
</evidence>
<accession>A0ACB7TIR8</accession>
<name>A0ACB7TIR8_HYAAI</name>
<evidence type="ECO:0000313" key="1">
    <source>
        <dbReference type="EMBL" id="KAH6946963.1"/>
    </source>
</evidence>
<dbReference type="EMBL" id="CM023481">
    <property type="protein sequence ID" value="KAH6946963.1"/>
    <property type="molecule type" value="Genomic_DNA"/>
</dbReference>
<protein>
    <submittedName>
        <fullName evidence="1">Uncharacterized protein</fullName>
    </submittedName>
</protein>
<reference evidence="1" key="1">
    <citation type="submission" date="2020-05" db="EMBL/GenBank/DDBJ databases">
        <title>Large-scale comparative analyses of tick genomes elucidate their genetic diversity and vector capacities.</title>
        <authorList>
            <person name="Jia N."/>
            <person name="Wang J."/>
            <person name="Shi W."/>
            <person name="Du L."/>
            <person name="Sun Y."/>
            <person name="Zhan W."/>
            <person name="Jiang J."/>
            <person name="Wang Q."/>
            <person name="Zhang B."/>
            <person name="Ji P."/>
            <person name="Sakyi L.B."/>
            <person name="Cui X."/>
            <person name="Yuan T."/>
            <person name="Jiang B."/>
            <person name="Yang W."/>
            <person name="Lam T.T.-Y."/>
            <person name="Chang Q."/>
            <person name="Ding S."/>
            <person name="Wang X."/>
            <person name="Zhu J."/>
            <person name="Ruan X."/>
            <person name="Zhao L."/>
            <person name="Wei J."/>
            <person name="Que T."/>
            <person name="Du C."/>
            <person name="Cheng J."/>
            <person name="Dai P."/>
            <person name="Han X."/>
            <person name="Huang E."/>
            <person name="Gao Y."/>
            <person name="Liu J."/>
            <person name="Shao H."/>
            <person name="Ye R."/>
            <person name="Li L."/>
            <person name="Wei W."/>
            <person name="Wang X."/>
            <person name="Wang C."/>
            <person name="Yang T."/>
            <person name="Huo Q."/>
            <person name="Li W."/>
            <person name="Guo W."/>
            <person name="Chen H."/>
            <person name="Zhou L."/>
            <person name="Ni X."/>
            <person name="Tian J."/>
            <person name="Zhou Y."/>
            <person name="Sheng Y."/>
            <person name="Liu T."/>
            <person name="Pan Y."/>
            <person name="Xia L."/>
            <person name="Li J."/>
            <person name="Zhao F."/>
            <person name="Cao W."/>
        </authorList>
    </citation>
    <scope>NUCLEOTIDE SEQUENCE</scope>
    <source>
        <strain evidence="1">Hyas-2018</strain>
    </source>
</reference>
<organism evidence="1 2">
    <name type="scientific">Hyalomma asiaticum</name>
    <name type="common">Tick</name>
    <dbReference type="NCBI Taxonomy" id="266040"/>
    <lineage>
        <taxon>Eukaryota</taxon>
        <taxon>Metazoa</taxon>
        <taxon>Ecdysozoa</taxon>
        <taxon>Arthropoda</taxon>
        <taxon>Chelicerata</taxon>
        <taxon>Arachnida</taxon>
        <taxon>Acari</taxon>
        <taxon>Parasitiformes</taxon>
        <taxon>Ixodida</taxon>
        <taxon>Ixodoidea</taxon>
        <taxon>Ixodidae</taxon>
        <taxon>Hyalomminae</taxon>
        <taxon>Hyalomma</taxon>
    </lineage>
</organism>
<comment type="caution">
    <text evidence="1">The sequence shown here is derived from an EMBL/GenBank/DDBJ whole genome shotgun (WGS) entry which is preliminary data.</text>
</comment>